<feature type="transmembrane region" description="Helical" evidence="6">
    <location>
        <begin position="126"/>
        <end position="147"/>
    </location>
</feature>
<feature type="transmembrane region" description="Helical" evidence="6">
    <location>
        <begin position="29"/>
        <end position="48"/>
    </location>
</feature>
<dbReference type="GO" id="GO:0000324">
    <property type="term" value="C:fungal-type vacuole"/>
    <property type="evidence" value="ECO:0007669"/>
    <property type="project" value="TreeGrafter"/>
</dbReference>
<evidence type="ECO:0000256" key="3">
    <source>
        <dbReference type="ARBA" id="ARBA00022989"/>
    </source>
</evidence>
<dbReference type="AlphaFoldDB" id="A0A0D2AY53"/>
<name>A0A0D2AY53_9EURO</name>
<sequence length="293" mass="32138">MSTRRENTPACAAYNRALDPGNYGYHPSLAAGVVFSTIFGLIAIGHLVIVMRTRVYWIVLFSIGATIETIGWVGRAIGYHCPYSRSLFLMQTATLIMGPSWTQAGIYIALWVLVRGLGRKTSPFSPTVYLFGCFVADVVCLSLQATGGGLAGSAYSKHESTDPGTKTMVAGIISQLGVAVVFCFLFAVVVHRGATQLRDPGNRKLWHITIAIVTAISMMIMRNVYRSIELLQGWRGYLITHERFVVGLDAVPMTISMATFLVIQPTMGLIKRKVHDQGSRPETTLTESSREKE</sequence>
<dbReference type="STRING" id="91928.A0A0D2AY53"/>
<evidence type="ECO:0000256" key="1">
    <source>
        <dbReference type="ARBA" id="ARBA00004141"/>
    </source>
</evidence>
<keyword evidence="2 6" id="KW-0812">Transmembrane</keyword>
<dbReference type="HOGENOM" id="CLU_033465_6_0_1"/>
<protein>
    <recommendedName>
        <fullName evidence="9">RTA1 domain protein</fullName>
    </recommendedName>
</protein>
<evidence type="ECO:0000256" key="6">
    <source>
        <dbReference type="SAM" id="Phobius"/>
    </source>
</evidence>
<dbReference type="InterPro" id="IPR007568">
    <property type="entry name" value="RTA1"/>
</dbReference>
<keyword evidence="4 6" id="KW-0472">Membrane</keyword>
<feature type="transmembrane region" description="Helical" evidence="6">
    <location>
        <begin position="93"/>
        <end position="114"/>
    </location>
</feature>
<feature type="transmembrane region" description="Helical" evidence="6">
    <location>
        <begin position="167"/>
        <end position="193"/>
    </location>
</feature>
<feature type="transmembrane region" description="Helical" evidence="6">
    <location>
        <begin position="205"/>
        <end position="224"/>
    </location>
</feature>
<dbReference type="RefSeq" id="XP_016231571.1">
    <property type="nucleotide sequence ID" value="XM_016384969.1"/>
</dbReference>
<dbReference type="VEuPathDB" id="FungiDB:PV08_10655"/>
<accession>A0A0D2AY53</accession>
<dbReference type="PANTHER" id="PTHR31465">
    <property type="entry name" value="PROTEIN RTA1-RELATED"/>
    <property type="match status" value="1"/>
</dbReference>
<comment type="subcellular location">
    <subcellularLocation>
        <location evidence="1">Membrane</location>
        <topology evidence="1">Multi-pass membrane protein</topology>
    </subcellularLocation>
</comment>
<feature type="transmembrane region" description="Helical" evidence="6">
    <location>
        <begin position="244"/>
        <end position="263"/>
    </location>
</feature>
<reference evidence="7 8" key="1">
    <citation type="submission" date="2015-01" db="EMBL/GenBank/DDBJ databases">
        <title>The Genome Sequence of Exophiala spinifera CBS89968.</title>
        <authorList>
            <consortium name="The Broad Institute Genomics Platform"/>
            <person name="Cuomo C."/>
            <person name="de Hoog S."/>
            <person name="Gorbushina A."/>
            <person name="Stielow B."/>
            <person name="Teixiera M."/>
            <person name="Abouelleil A."/>
            <person name="Chapman S.B."/>
            <person name="Priest M."/>
            <person name="Young S.K."/>
            <person name="Wortman J."/>
            <person name="Nusbaum C."/>
            <person name="Birren B."/>
        </authorList>
    </citation>
    <scope>NUCLEOTIDE SEQUENCE [LARGE SCALE GENOMIC DNA]</scope>
    <source>
        <strain evidence="7 8">CBS 89968</strain>
    </source>
</reference>
<proteinExistence type="predicted"/>
<dbReference type="Proteomes" id="UP000053328">
    <property type="component" value="Unassembled WGS sequence"/>
</dbReference>
<dbReference type="PANTHER" id="PTHR31465:SF11">
    <property type="entry name" value="DOMAIN PROTEIN, PUTATIVE (AFU_ORTHOLOGUE AFUA_3G10770)-RELATED"/>
    <property type="match status" value="1"/>
</dbReference>
<organism evidence="7 8">
    <name type="scientific">Exophiala spinifera</name>
    <dbReference type="NCBI Taxonomy" id="91928"/>
    <lineage>
        <taxon>Eukaryota</taxon>
        <taxon>Fungi</taxon>
        <taxon>Dikarya</taxon>
        <taxon>Ascomycota</taxon>
        <taxon>Pezizomycotina</taxon>
        <taxon>Eurotiomycetes</taxon>
        <taxon>Chaetothyriomycetidae</taxon>
        <taxon>Chaetothyriales</taxon>
        <taxon>Herpotrichiellaceae</taxon>
        <taxon>Exophiala</taxon>
    </lineage>
</organism>
<gene>
    <name evidence="7" type="ORF">PV08_10655</name>
</gene>
<evidence type="ECO:0000313" key="8">
    <source>
        <dbReference type="Proteomes" id="UP000053328"/>
    </source>
</evidence>
<feature type="region of interest" description="Disordered" evidence="5">
    <location>
        <begin position="273"/>
        <end position="293"/>
    </location>
</feature>
<dbReference type="OrthoDB" id="1844152at2759"/>
<keyword evidence="3 6" id="KW-1133">Transmembrane helix</keyword>
<evidence type="ECO:0000256" key="5">
    <source>
        <dbReference type="SAM" id="MobiDB-lite"/>
    </source>
</evidence>
<dbReference type="GO" id="GO:0005886">
    <property type="term" value="C:plasma membrane"/>
    <property type="evidence" value="ECO:0007669"/>
    <property type="project" value="TreeGrafter"/>
</dbReference>
<dbReference type="Pfam" id="PF04479">
    <property type="entry name" value="RTA1"/>
    <property type="match status" value="1"/>
</dbReference>
<evidence type="ECO:0000256" key="2">
    <source>
        <dbReference type="ARBA" id="ARBA00022692"/>
    </source>
</evidence>
<evidence type="ECO:0000256" key="4">
    <source>
        <dbReference type="ARBA" id="ARBA00023136"/>
    </source>
</evidence>
<dbReference type="EMBL" id="KN847499">
    <property type="protein sequence ID" value="KIW11355.1"/>
    <property type="molecule type" value="Genomic_DNA"/>
</dbReference>
<evidence type="ECO:0008006" key="9">
    <source>
        <dbReference type="Google" id="ProtNLM"/>
    </source>
</evidence>
<evidence type="ECO:0000313" key="7">
    <source>
        <dbReference type="EMBL" id="KIW11355.1"/>
    </source>
</evidence>
<feature type="transmembrane region" description="Helical" evidence="6">
    <location>
        <begin position="55"/>
        <end position="73"/>
    </location>
</feature>
<dbReference type="GeneID" id="27337738"/>
<keyword evidence="8" id="KW-1185">Reference proteome</keyword>